<feature type="compositionally biased region" description="Acidic residues" evidence="2">
    <location>
        <begin position="2223"/>
        <end position="2234"/>
    </location>
</feature>
<feature type="region of interest" description="Disordered" evidence="2">
    <location>
        <begin position="2771"/>
        <end position="2849"/>
    </location>
</feature>
<dbReference type="RefSeq" id="WP_269312043.1">
    <property type="nucleotide sequence ID" value="NZ_CP114052.1"/>
</dbReference>
<organism evidence="4 5">
    <name type="scientific">Peptostreptococcus equinus</name>
    <dbReference type="NCBI Taxonomy" id="3003601"/>
    <lineage>
        <taxon>Bacteria</taxon>
        <taxon>Bacillati</taxon>
        <taxon>Bacillota</taxon>
        <taxon>Clostridia</taxon>
        <taxon>Peptostreptococcales</taxon>
        <taxon>Peptostreptococcaceae</taxon>
        <taxon>Peptostreptococcus</taxon>
    </lineage>
</organism>
<dbReference type="InterPro" id="IPR005877">
    <property type="entry name" value="YSIRK_signal_dom"/>
</dbReference>
<feature type="transmembrane region" description="Helical" evidence="3">
    <location>
        <begin position="49"/>
        <end position="68"/>
    </location>
</feature>
<proteinExistence type="predicted"/>
<feature type="region of interest" description="Disordered" evidence="2">
    <location>
        <begin position="2210"/>
        <end position="2277"/>
    </location>
</feature>
<feature type="compositionally biased region" description="Low complexity" evidence="2">
    <location>
        <begin position="1966"/>
        <end position="1977"/>
    </location>
</feature>
<evidence type="ECO:0000313" key="5">
    <source>
        <dbReference type="Proteomes" id="UP001164187"/>
    </source>
</evidence>
<feature type="compositionally biased region" description="Acidic residues" evidence="2">
    <location>
        <begin position="2643"/>
        <end position="2654"/>
    </location>
</feature>
<feature type="compositionally biased region" description="Acidic residues" evidence="2">
    <location>
        <begin position="2083"/>
        <end position="2094"/>
    </location>
</feature>
<dbReference type="Gene3D" id="2.60.40.4270">
    <property type="entry name" value="Listeria-Bacteroides repeat domain"/>
    <property type="match status" value="1"/>
</dbReference>
<feature type="compositionally biased region" description="Acidic residues" evidence="2">
    <location>
        <begin position="1663"/>
        <end position="1674"/>
    </location>
</feature>
<feature type="region of interest" description="Disordered" evidence="2">
    <location>
        <begin position="1089"/>
        <end position="1157"/>
    </location>
</feature>
<feature type="compositionally biased region" description="Low complexity" evidence="2">
    <location>
        <begin position="1126"/>
        <end position="1137"/>
    </location>
</feature>
<feature type="region of interest" description="Disordered" evidence="2">
    <location>
        <begin position="1229"/>
        <end position="1282"/>
    </location>
</feature>
<feature type="compositionally biased region" description="Low complexity" evidence="2">
    <location>
        <begin position="83"/>
        <end position="92"/>
    </location>
</feature>
<feature type="compositionally biased region" description="Low complexity" evidence="2">
    <location>
        <begin position="2106"/>
        <end position="2117"/>
    </location>
</feature>
<sequence>MKKRDRKVTVLKYVKNIKMKGCCKVENKNIFQKIIEEKRKKCSSERPKYGLRKLSVGIVSCILGYMIFLSPTSVQAAEITPDTSISTSVSDTTIDKNESIPVTTSSISEPVDNKISTTNETKDGLASTEESSVTATIPTASESFSTTTSSTENTSSEPVDTTSKLTTKLGTESTSNDSSVDTTLSEPTTEIANNLNENLVEPTAEQVQLENRTINNEVYYTINGEVDGPLDYGRTDYKNIGTDGSIHLNVTKWATDSAGWGYLENGPYNGRYILNFFKEEFYKEIESIEVNGVMFEKEADGALWKVPINTNTFNTGAIGVVTNHDVIIRLKNGATLDSLGLSNEKISFTTIWVTGQALADIGGYDNGFILQNNPNIPELPAKPSDGNDSYLGTGLNALNNDGTQSKDGNFTSGSQTKVVSYNSKEKVINSIVSFKPDQNFLQSNSGWVLYINEIIPPELLKYIDTNNVFIGVSDPNGNFKTDAPIKLTVDPNGDGHISTKDTDIISIIGGDWSKVEKVRTELDKNVFYGALGQSKSYTIKYKLKDGLSNQEFAKKLNEYIITNNNQINFESWLTADFVDTTNSFLNIRKPDGGKTNKRIQNSYANAFLEVFDNDKDGLYNFVEQEIGSNIDDVDTDDDGVPDNVEFLDDKTSPIDAKSYLVSKPNISTQNIIANEDQSIEGTVPKTEYFNPADKNSVLKAVNTDAGNVIVKAYKYVDGDQDYTDNEVKAQTIIPFSDLESGKFKIDVASGTFAEGDKVVLVAYSPDGKNPMISDTVVTVGALKVAFDVNNGKWNDNTTDDKYVNIVNGKVDQPEAPVRDGYKFLGWASSSTAIKPEENLLTNLTSNKKVFAVWQENFKATVINPPVLLEKKPITDTINVITTNQNGATIEFQHDDGQNSGLKVDENMNIVGTPIISNWGDKEEERTIMIHVVIDSKDKSESQTVSIPVTVQRDTDGDGTPDVTDTDDDGDGIPDDVEKDKGSDSKNPNSIPSTPINPVGKVDITNGEQTLNEKTPIKDVNITTENPDAKVVVDGSKLPEGITYDETKKVVSGTPEVKDWGKDEEEREIKIPVTVENPDGSKVTKEIVIKVQRDTDGDGTPDVTDTDDDGDGIPDDVEKDKGSDSKNPNSIPSTPINPVGKVDITNGEQTLNEKTPIKDVNITTENPDAKVVVDGSKLPEGITYDETKKVVSGTPEVKDWGKDEEEREIKIPVTVENPDGSKVTKEIVIKVQRDTDGDGTPDVTDTDDDGDGIPDDVEKDKGSDSKNPNSIPSTPINPVGKVDITNGEQTLNEKTPIKDVNITTENPDAKVVVDGSKLPEGITYDETKKVVSGTPEVKDWGKDEEEREIKIPVTVENPDGSKVTKEIVIKVQRDTDGDGTPDVTDTDDDGDGIPDDVEKDKGSDSKNPNSIPSTPINPVGKVDITNGEQTLNEKTPIKDVNITTENPDAKVVVDGSKLPEGITYDETKKVVSGTPEVKDWGKDEEEREIKIPVTVENPDGSKVTKEIVIKVQRDIDGDGTPDVTDTDDDGDGIPDDVEKDKGSDSKNPNSIPSTPINPVGKVDITNGEQTLNEKTPIKDVNITTENPDAKVVVDGSKLPEGITYDETKKVVSGTPEVKDWGKDEEEREIKIPVTVENPDGSKVTKEIVIKVQRDIDGDGTPDVTDTDDDGDGIPDDVEKDKGSDSKNPNSIPSTPINPVGKVDITNGEQTLNEKTPIKDVNITTENPDAKVVVDGSKLPEGITYDETKKVVSGTPEVKDWGKDEEEREIKIPVTVENPDGSKVTKEIVIKVQRDTDGDGTPDVTDTDDDGDGIPDDVEKDKGSDSKNPNSIPSTPINPVGKVDITNGEQTLNEKTPIKDVNITTENPDAKVVVDGSKLPEGITYDETKKVVSGTPEVKDWGKDEEEREIKIPVTVENPDGSKVTKEIVIKVQRDTDGDGTPDVTDTDDDGDGIPDDVEKDKGSDSKNPNSIPSTPINPVGKVDITNGEQTLNEKTPIKDVNITTENPDAKVVVDGSKLPEGITYDETKKVVSGTPEVKDWGKDEEEREIKIPVTVENPDGSKVTKEIVIKVQRDTDGDGTPDVTDTDDDGDGIPDDVEKDKGSDSKNPNSIPSTPINPVGKVDITNGEQTLNEKTPIKDVNITTENPDAKVVVDGSKLPEGITYDETKKVVSGTPEVKDWGKDEEEREIKIPVTVENPDGSKVTKEIVIKVQRDIDGDGTPDVTDTDDDGDGIPDDVEKDKGSDSKNPNSIPSTPINPVGKVDITNGEQTLNEKTPIKDVNITTENPDAKVVVDGSKLPEGITYDETKKVVSGTPEVKDWGKDEEEREIKIPVTVENPDGSKVTKEIVIKVQRDIDGDGTPDVTDTDDDGDGIPDDVEKDKGSDSKNPNSIPSTPINPVGKVDITNGEQTLNEKTPIKDVNITTENPDAKVVVDGSKLPEGITYDETKKVVSGTPEVKDWGKDEEEREIKIPVTVENPDGSKVTKEIVIKVQRDTDGDGTPDVTDTDDDGDGIPDDVEKDKGSDSKNPNSIPSTPINPVGKVDITNGEQTLNEKTPIKDVNITTENPDAKVVVDGSKLPEGITYDETKKVVSGTPEVKDWGKDEEEREIKIPVTVENPDGSKVTKEIVIKVQRDTDGDGTPDVTDTDDDGDGIPDDVEKDKGSDSKNPNSIPSTPINPVGKVDITNGEQTLNEKTPIKDVNITTENPDAKVVVDGSKLPEGITYDETKKVVSGTPEVKDWGKDEEEREIKIPVTVENPDGSKVTKEIVIKVQRDIDGDGTPDVTDTDDDGDGIPDDVEKDKGSDSKNPNSIPSTPINPVGKVDITNGNQTNNSNNANNHNIKGKNPKTGDTSNITIYTGLMSIAGTLLLLLGFRKKREEEEEN</sequence>
<feature type="compositionally biased region" description="Acidic residues" evidence="2">
    <location>
        <begin position="1523"/>
        <end position="1534"/>
    </location>
</feature>
<dbReference type="NCBIfam" id="TIGR01168">
    <property type="entry name" value="YSIRK_signal"/>
    <property type="match status" value="1"/>
</dbReference>
<feature type="compositionally biased region" description="Acidic residues" evidence="2">
    <location>
        <begin position="1383"/>
        <end position="1394"/>
    </location>
</feature>
<feature type="compositionally biased region" description="Acidic residues" evidence="2">
    <location>
        <begin position="1243"/>
        <end position="1254"/>
    </location>
</feature>
<feature type="compositionally biased region" description="Low complexity" evidence="2">
    <location>
        <begin position="2526"/>
        <end position="2537"/>
    </location>
</feature>
<feature type="compositionally biased region" description="Acidic residues" evidence="2">
    <location>
        <begin position="1943"/>
        <end position="1954"/>
    </location>
</feature>
<feature type="compositionally biased region" description="Polar residues" evidence="2">
    <location>
        <begin position="100"/>
        <end position="119"/>
    </location>
</feature>
<dbReference type="Gene3D" id="2.60.40.10">
    <property type="entry name" value="Immunoglobulins"/>
    <property type="match status" value="13"/>
</dbReference>
<dbReference type="Proteomes" id="UP001164187">
    <property type="component" value="Chromosome"/>
</dbReference>
<feature type="region of interest" description="Disordered" evidence="2">
    <location>
        <begin position="1369"/>
        <end position="1437"/>
    </location>
</feature>
<feature type="region of interest" description="Disordered" evidence="2">
    <location>
        <begin position="1650"/>
        <end position="1702"/>
    </location>
</feature>
<reference evidence="4" key="1">
    <citation type="submission" date="2022-12" db="EMBL/GenBank/DDBJ databases">
        <title>Peptostreptococcus.</title>
        <authorList>
            <person name="Lee S.H."/>
        </authorList>
    </citation>
    <scope>NUCLEOTIDE SEQUENCE</scope>
    <source>
        <strain evidence="4">CBA3647</strain>
    </source>
</reference>
<feature type="compositionally biased region" description="Low complexity" evidence="2">
    <location>
        <begin position="1826"/>
        <end position="1837"/>
    </location>
</feature>
<feature type="compositionally biased region" description="Acidic residues" evidence="2">
    <location>
        <begin position="963"/>
        <end position="974"/>
    </location>
</feature>
<feature type="compositionally biased region" description="Acidic residues" evidence="2">
    <location>
        <begin position="1803"/>
        <end position="1814"/>
    </location>
</feature>
<dbReference type="InterPro" id="IPR013783">
    <property type="entry name" value="Ig-like_fold"/>
</dbReference>
<name>A0ABY7JPS9_9FIRM</name>
<gene>
    <name evidence="4" type="ORF">O0R46_02690</name>
</gene>
<evidence type="ECO:0000256" key="1">
    <source>
        <dbReference type="ARBA" id="ARBA00022729"/>
    </source>
</evidence>
<dbReference type="NCBIfam" id="TIGR01167">
    <property type="entry name" value="LPXTG_anchor"/>
    <property type="match status" value="1"/>
</dbReference>
<feature type="region of interest" description="Disordered" evidence="2">
    <location>
        <begin position="2629"/>
        <end position="2697"/>
    </location>
</feature>
<feature type="region of interest" description="Disordered" evidence="2">
    <location>
        <begin position="83"/>
        <end position="185"/>
    </location>
</feature>
<dbReference type="EMBL" id="CP114052">
    <property type="protein sequence ID" value="WAW15371.1"/>
    <property type="molecule type" value="Genomic_DNA"/>
</dbReference>
<feature type="compositionally biased region" description="Low complexity" evidence="2">
    <location>
        <begin position="1406"/>
        <end position="1417"/>
    </location>
</feature>
<feature type="compositionally biased region" description="Low complexity" evidence="2">
    <location>
        <begin position="2246"/>
        <end position="2257"/>
    </location>
</feature>
<feature type="compositionally biased region" description="Acidic residues" evidence="2">
    <location>
        <begin position="2363"/>
        <end position="2374"/>
    </location>
</feature>
<keyword evidence="1" id="KW-0732">Signal</keyword>
<protein>
    <submittedName>
        <fullName evidence="4">InlB B-repeat-containing protein</fullName>
    </submittedName>
</protein>
<feature type="region of interest" description="Disordered" evidence="2">
    <location>
        <begin position="2350"/>
        <end position="2402"/>
    </location>
</feature>
<feature type="compositionally biased region" description="Low complexity" evidence="2">
    <location>
        <begin position="1266"/>
        <end position="1277"/>
    </location>
</feature>
<keyword evidence="3" id="KW-1133">Transmembrane helix</keyword>
<feature type="compositionally biased region" description="Low complexity" evidence="2">
    <location>
        <begin position="986"/>
        <end position="997"/>
    </location>
</feature>
<keyword evidence="3" id="KW-0812">Transmembrane</keyword>
<feature type="region of interest" description="Disordered" evidence="2">
    <location>
        <begin position="2069"/>
        <end position="2137"/>
    </location>
</feature>
<feature type="compositionally biased region" description="Polar residues" evidence="2">
    <location>
        <begin position="158"/>
        <end position="185"/>
    </location>
</feature>
<feature type="compositionally biased region" description="Acidic residues" evidence="2">
    <location>
        <begin position="2783"/>
        <end position="2794"/>
    </location>
</feature>
<feature type="region of interest" description="Disordered" evidence="2">
    <location>
        <begin position="1510"/>
        <end position="1577"/>
    </location>
</feature>
<feature type="region of interest" description="Disordered" evidence="2">
    <location>
        <begin position="1789"/>
        <end position="1842"/>
    </location>
</feature>
<feature type="compositionally biased region" description="Low complexity" evidence="2">
    <location>
        <begin position="1546"/>
        <end position="1557"/>
    </location>
</feature>
<keyword evidence="3" id="KW-0472">Membrane</keyword>
<evidence type="ECO:0000256" key="3">
    <source>
        <dbReference type="SAM" id="Phobius"/>
    </source>
</evidence>
<evidence type="ECO:0000313" key="4">
    <source>
        <dbReference type="EMBL" id="WAW15371.1"/>
    </source>
</evidence>
<keyword evidence="5" id="KW-1185">Reference proteome</keyword>
<feature type="region of interest" description="Disordered" evidence="2">
    <location>
        <begin position="936"/>
        <end position="1002"/>
    </location>
</feature>
<feature type="compositionally biased region" description="Acidic residues" evidence="2">
    <location>
        <begin position="2503"/>
        <end position="2514"/>
    </location>
</feature>
<feature type="compositionally biased region" description="Low complexity" evidence="2">
    <location>
        <begin position="1686"/>
        <end position="1697"/>
    </location>
</feature>
<dbReference type="InterPro" id="IPR042229">
    <property type="entry name" value="Listeria/Bacterioides_rpt_sf"/>
</dbReference>
<evidence type="ECO:0000256" key="2">
    <source>
        <dbReference type="SAM" id="MobiDB-lite"/>
    </source>
</evidence>
<feature type="region of interest" description="Disordered" evidence="2">
    <location>
        <begin position="2489"/>
        <end position="2542"/>
    </location>
</feature>
<feature type="transmembrane region" description="Helical" evidence="3">
    <location>
        <begin position="2853"/>
        <end position="2872"/>
    </location>
</feature>
<accession>A0ABY7JPS9</accession>
<feature type="compositionally biased region" description="Acidic residues" evidence="2">
    <location>
        <begin position="1103"/>
        <end position="1114"/>
    </location>
</feature>
<feature type="compositionally biased region" description="Low complexity" evidence="2">
    <location>
        <begin position="2806"/>
        <end position="2839"/>
    </location>
</feature>
<feature type="region of interest" description="Disordered" evidence="2">
    <location>
        <begin position="1929"/>
        <end position="1982"/>
    </location>
</feature>
<feature type="compositionally biased region" description="Low complexity" evidence="2">
    <location>
        <begin position="2386"/>
        <end position="2397"/>
    </location>
</feature>
<feature type="compositionally biased region" description="Low complexity" evidence="2">
    <location>
        <begin position="2666"/>
        <end position="2677"/>
    </location>
</feature>
<feature type="compositionally biased region" description="Polar residues" evidence="2">
    <location>
        <begin position="128"/>
        <end position="138"/>
    </location>
</feature>
<feature type="compositionally biased region" description="Low complexity" evidence="2">
    <location>
        <begin position="139"/>
        <end position="157"/>
    </location>
</feature>